<dbReference type="InterPro" id="IPR020798">
    <property type="entry name" value="Ribosomal_uL16_CS"/>
</dbReference>
<dbReference type="SUPFAM" id="SSF54686">
    <property type="entry name" value="Ribosomal protein L16p/L10e"/>
    <property type="match status" value="1"/>
</dbReference>
<dbReference type="EMBL" id="KZ819604">
    <property type="protein sequence ID" value="PWN33739.1"/>
    <property type="molecule type" value="Genomic_DNA"/>
</dbReference>
<evidence type="ECO:0000313" key="6">
    <source>
        <dbReference type="Proteomes" id="UP000245771"/>
    </source>
</evidence>
<evidence type="ECO:0000313" key="5">
    <source>
        <dbReference type="EMBL" id="PWN33739.1"/>
    </source>
</evidence>
<dbReference type="STRING" id="1280837.A0A316V7Z3"/>
<dbReference type="NCBIfam" id="TIGR01164">
    <property type="entry name" value="rplP_bact"/>
    <property type="match status" value="1"/>
</dbReference>
<dbReference type="CDD" id="cd01433">
    <property type="entry name" value="Ribosomal_L16_L10e"/>
    <property type="match status" value="1"/>
</dbReference>
<keyword evidence="6" id="KW-1185">Reference proteome</keyword>
<dbReference type="GO" id="GO:0032543">
    <property type="term" value="P:mitochondrial translation"/>
    <property type="evidence" value="ECO:0007669"/>
    <property type="project" value="TreeGrafter"/>
</dbReference>
<dbReference type="PANTHER" id="PTHR12220:SF13">
    <property type="entry name" value="LARGE RIBOSOMAL SUBUNIT PROTEIN UL16M"/>
    <property type="match status" value="1"/>
</dbReference>
<dbReference type="GO" id="GO:0003735">
    <property type="term" value="F:structural constituent of ribosome"/>
    <property type="evidence" value="ECO:0007669"/>
    <property type="project" value="InterPro"/>
</dbReference>
<evidence type="ECO:0000256" key="3">
    <source>
        <dbReference type="ARBA" id="ARBA00023274"/>
    </source>
</evidence>
<comment type="similarity">
    <text evidence="1 4">Belongs to the universal ribosomal protein uL16 family.</text>
</comment>
<dbReference type="InterPro" id="IPR016180">
    <property type="entry name" value="Ribosomal_uL16_dom"/>
</dbReference>
<keyword evidence="3 4" id="KW-0687">Ribonucleoprotein</keyword>
<gene>
    <name evidence="5" type="ORF">FA14DRAFT_161438</name>
</gene>
<dbReference type="RefSeq" id="XP_025354041.1">
    <property type="nucleotide sequence ID" value="XM_025499122.1"/>
</dbReference>
<dbReference type="OrthoDB" id="268521at2759"/>
<dbReference type="InterPro" id="IPR047873">
    <property type="entry name" value="Ribosomal_uL16"/>
</dbReference>
<dbReference type="GO" id="GO:0019843">
    <property type="term" value="F:rRNA binding"/>
    <property type="evidence" value="ECO:0007669"/>
    <property type="project" value="InterPro"/>
</dbReference>
<name>A0A316V7Z3_9BASI</name>
<dbReference type="Pfam" id="PF00252">
    <property type="entry name" value="Ribosomal_L16"/>
    <property type="match status" value="1"/>
</dbReference>
<accession>A0A316V7Z3</accession>
<dbReference type="PANTHER" id="PTHR12220">
    <property type="entry name" value="50S/60S RIBOSOMAL PROTEIN L16"/>
    <property type="match status" value="1"/>
</dbReference>
<evidence type="ECO:0000256" key="1">
    <source>
        <dbReference type="ARBA" id="ARBA00008931"/>
    </source>
</evidence>
<dbReference type="GeneID" id="37020903"/>
<dbReference type="Proteomes" id="UP000245771">
    <property type="component" value="Unassembled WGS sequence"/>
</dbReference>
<dbReference type="PRINTS" id="PR00060">
    <property type="entry name" value="RIBOSOMALL16"/>
</dbReference>
<dbReference type="InterPro" id="IPR036920">
    <property type="entry name" value="Ribosomal_uL16_sf"/>
</dbReference>
<evidence type="ECO:0000256" key="2">
    <source>
        <dbReference type="ARBA" id="ARBA00022980"/>
    </source>
</evidence>
<sequence>MLSALTQSLGRLSLRTASPASSNIGASTSSNLSLFRTGNASSSWPQQQMRFKSQLAPRRTKYRKAHKGRVPLAIGGSLKGTTLNDGMYGIRLLEPARLSAKQLQSAETALKRKLKAIKGAQVFLRVFPDIPVCVKGNETRMGKGKGSFEFWACRATIGKVIFEIGGPVEIRPEIAKEALKLAAVKLPVKSEFITRESAPRLGQIVEQTIPPGSAVGHGGSGVVTSA</sequence>
<organism evidence="5 6">
    <name type="scientific">Meira miltonrushii</name>
    <dbReference type="NCBI Taxonomy" id="1280837"/>
    <lineage>
        <taxon>Eukaryota</taxon>
        <taxon>Fungi</taxon>
        <taxon>Dikarya</taxon>
        <taxon>Basidiomycota</taxon>
        <taxon>Ustilaginomycotina</taxon>
        <taxon>Exobasidiomycetes</taxon>
        <taxon>Exobasidiales</taxon>
        <taxon>Brachybasidiaceae</taxon>
        <taxon>Meira</taxon>
    </lineage>
</organism>
<keyword evidence="2 4" id="KW-0689">Ribosomal protein</keyword>
<dbReference type="Gene3D" id="3.90.1170.10">
    <property type="entry name" value="Ribosomal protein L10e/L16"/>
    <property type="match status" value="1"/>
</dbReference>
<dbReference type="GO" id="GO:0005762">
    <property type="term" value="C:mitochondrial large ribosomal subunit"/>
    <property type="evidence" value="ECO:0007669"/>
    <property type="project" value="TreeGrafter"/>
</dbReference>
<dbReference type="FunCoup" id="A0A316V7Z3">
    <property type="interactions" value="33"/>
</dbReference>
<dbReference type="InterPro" id="IPR000114">
    <property type="entry name" value="Ribosomal_uL16_bact-type"/>
</dbReference>
<dbReference type="AlphaFoldDB" id="A0A316V7Z3"/>
<reference evidence="5 6" key="1">
    <citation type="journal article" date="2018" name="Mol. Biol. Evol.">
        <title>Broad Genomic Sampling Reveals a Smut Pathogenic Ancestry of the Fungal Clade Ustilaginomycotina.</title>
        <authorList>
            <person name="Kijpornyongpan T."/>
            <person name="Mondo S.J."/>
            <person name="Barry K."/>
            <person name="Sandor L."/>
            <person name="Lee J."/>
            <person name="Lipzen A."/>
            <person name="Pangilinan J."/>
            <person name="LaButti K."/>
            <person name="Hainaut M."/>
            <person name="Henrissat B."/>
            <person name="Grigoriev I.V."/>
            <person name="Spatafora J.W."/>
            <person name="Aime M.C."/>
        </authorList>
    </citation>
    <scope>NUCLEOTIDE SEQUENCE [LARGE SCALE GENOMIC DNA]</scope>
    <source>
        <strain evidence="5 6">MCA 3882</strain>
    </source>
</reference>
<proteinExistence type="inferred from homology"/>
<protein>
    <submittedName>
        <fullName evidence="5">Uncharacterized protein</fullName>
    </submittedName>
</protein>
<dbReference type="PROSITE" id="PS00701">
    <property type="entry name" value="RIBOSOMAL_L16_2"/>
    <property type="match status" value="1"/>
</dbReference>
<dbReference type="InParanoid" id="A0A316V7Z3"/>
<evidence type="ECO:0000256" key="4">
    <source>
        <dbReference type="RuleBase" id="RU004413"/>
    </source>
</evidence>